<accession>A0A3E0DKV9</accession>
<comment type="caution">
    <text evidence="1">The sequence shown here is derived from an EMBL/GenBank/DDBJ whole genome shotgun (WGS) entry which is preliminary data.</text>
</comment>
<reference evidence="1 2" key="1">
    <citation type="submission" date="2018-08" db="EMBL/GenBank/DDBJ databases">
        <title>Genomic Encyclopedia of Archaeal and Bacterial Type Strains, Phase II (KMG-II): from individual species to whole genera.</title>
        <authorList>
            <person name="Goeker M."/>
        </authorList>
    </citation>
    <scope>NUCLEOTIDE SEQUENCE [LARGE SCALE GENOMIC DNA]</scope>
    <source>
        <strain evidence="1 2">DSM 15986</strain>
    </source>
</reference>
<gene>
    <name evidence="1" type="ORF">C8N25_11825</name>
</gene>
<keyword evidence="2" id="KW-1185">Reference proteome</keyword>
<protein>
    <submittedName>
        <fullName evidence="1">Uncharacterized protein</fullName>
    </submittedName>
</protein>
<evidence type="ECO:0000313" key="1">
    <source>
        <dbReference type="EMBL" id="REG83380.1"/>
    </source>
</evidence>
<dbReference type="EMBL" id="QUNF01000018">
    <property type="protein sequence ID" value="REG83380.1"/>
    <property type="molecule type" value="Genomic_DNA"/>
</dbReference>
<dbReference type="AlphaFoldDB" id="A0A3E0DKV9"/>
<proteinExistence type="predicted"/>
<name>A0A3E0DKV9_9BACT</name>
<organism evidence="1 2">
    <name type="scientific">Algoriphagus antarcticus</name>
    <dbReference type="NCBI Taxonomy" id="238540"/>
    <lineage>
        <taxon>Bacteria</taxon>
        <taxon>Pseudomonadati</taxon>
        <taxon>Bacteroidota</taxon>
        <taxon>Cytophagia</taxon>
        <taxon>Cytophagales</taxon>
        <taxon>Cyclobacteriaceae</taxon>
        <taxon>Algoriphagus</taxon>
    </lineage>
</organism>
<evidence type="ECO:0000313" key="2">
    <source>
        <dbReference type="Proteomes" id="UP000256405"/>
    </source>
</evidence>
<sequence length="39" mass="4555">MKSSMMKNAHTGMIINHARFSRKKFGTGYEAYKNQIIYT</sequence>
<dbReference type="Proteomes" id="UP000256405">
    <property type="component" value="Unassembled WGS sequence"/>
</dbReference>